<sequence>MPYADILLVYDLLGAAIARGQLDVAQYDGKYTRSEVLSCLCMLWRERLIKPPVVSFVPGRDSVISFEHGADEDGRGMHRLLRQTLLVSPGFSEATPKAGVMRGHGERRERGSSRTDGGRCHVLR</sequence>
<organism evidence="2 3">
    <name type="scientific">Dyella marensis</name>
    <dbReference type="NCBI Taxonomy" id="500610"/>
    <lineage>
        <taxon>Bacteria</taxon>
        <taxon>Pseudomonadati</taxon>
        <taxon>Pseudomonadota</taxon>
        <taxon>Gammaproteobacteria</taxon>
        <taxon>Lysobacterales</taxon>
        <taxon>Rhodanobacteraceae</taxon>
        <taxon>Dyella</taxon>
    </lineage>
</organism>
<dbReference type="AlphaFoldDB" id="A0A1I2BRP2"/>
<proteinExistence type="predicted"/>
<dbReference type="Proteomes" id="UP000199477">
    <property type="component" value="Unassembled WGS sequence"/>
</dbReference>
<feature type="region of interest" description="Disordered" evidence="1">
    <location>
        <begin position="93"/>
        <end position="124"/>
    </location>
</feature>
<dbReference type="EMBL" id="FONH01000003">
    <property type="protein sequence ID" value="SFE58707.1"/>
    <property type="molecule type" value="Genomic_DNA"/>
</dbReference>
<accession>A0A1I2BRP2</accession>
<reference evidence="3" key="1">
    <citation type="submission" date="2016-10" db="EMBL/GenBank/DDBJ databases">
        <authorList>
            <person name="Varghese N."/>
            <person name="Submissions S."/>
        </authorList>
    </citation>
    <scope>NUCLEOTIDE SEQUENCE [LARGE SCALE GENOMIC DNA]</scope>
    <source>
        <strain evidence="3">UNC178MFTsu3.1</strain>
    </source>
</reference>
<protein>
    <submittedName>
        <fullName evidence="2">Uncharacterized protein</fullName>
    </submittedName>
</protein>
<evidence type="ECO:0000256" key="1">
    <source>
        <dbReference type="SAM" id="MobiDB-lite"/>
    </source>
</evidence>
<gene>
    <name evidence="2" type="ORF">SAMN02799615_01240</name>
</gene>
<feature type="compositionally biased region" description="Basic and acidic residues" evidence="1">
    <location>
        <begin position="103"/>
        <end position="124"/>
    </location>
</feature>
<evidence type="ECO:0000313" key="2">
    <source>
        <dbReference type="EMBL" id="SFE58707.1"/>
    </source>
</evidence>
<evidence type="ECO:0000313" key="3">
    <source>
        <dbReference type="Proteomes" id="UP000199477"/>
    </source>
</evidence>
<dbReference type="RefSeq" id="WP_026636010.1">
    <property type="nucleotide sequence ID" value="NZ_FONH01000003.1"/>
</dbReference>
<keyword evidence="3" id="KW-1185">Reference proteome</keyword>
<name>A0A1I2BRP2_9GAMM</name>